<feature type="transmembrane region" description="Helical" evidence="7">
    <location>
        <begin position="266"/>
        <end position="285"/>
    </location>
</feature>
<keyword evidence="7" id="KW-0812">Transmembrane</keyword>
<feature type="binding site" evidence="5">
    <location>
        <position position="373"/>
    </location>
    <ligand>
        <name>ATP</name>
        <dbReference type="ChEBI" id="CHEBI:30616"/>
    </ligand>
</feature>
<evidence type="ECO:0000256" key="1">
    <source>
        <dbReference type="ARBA" id="ARBA00022679"/>
    </source>
</evidence>
<feature type="domain" description="Protein kinase" evidence="8">
    <location>
        <begin position="344"/>
        <end position="606"/>
    </location>
</feature>
<evidence type="ECO:0000256" key="4">
    <source>
        <dbReference type="ARBA" id="ARBA00022840"/>
    </source>
</evidence>
<keyword evidence="7" id="KW-1133">Transmembrane helix</keyword>
<dbReference type="PROSITE" id="PS00107">
    <property type="entry name" value="PROTEIN_KINASE_ATP"/>
    <property type="match status" value="1"/>
</dbReference>
<sequence>MAPSGRGTTEGALVEAMEHPPGTDAPPASSAEDPVAFGPKLLDHTSLTSEDPTLIETPSMAGVRRTTPPPSRVSLPPSSRISLPPVSVRTGRISAPGRISASPSILRPTTAGYTMAEALHTEEAARASAFGRVIVILCAFGVVSLPLAPDTIIRLPFSVALVAMGSVGAWVWWRGKDEARYTHRVLRIFVGACLLMMPMTIYYLGVFSPAPLLVTLAFSVFGMSDDRRFMYGAAGVAISLYFVLAILVGTGLLPDVGLFRATDAAPNARLFMTLYVPSVLAIAAWQTRTSRVAAIEAMKRSVEASRLAAQREAQLDEAHLILERALRAGAGLDGRHTGAIAGGYCLAELIGRGAMGEVYAAAHVDTGERAAVKLLSAAGLENPALVERFLREGEISQRLASPHVVSVFAVGATNDGAPFIAMELLEGKDLAHHLRQEKQLDLARVTELLEQVARGLSAAHAASIVHRDLKPQNLFLSQADGGASTWKILDFGVSKLQGSKGTLTQAAVVGTPGYMSPEQAQGIEADVRSDLFSLGAVAYRALTGRPPFSGTDTPQILFEIVYKTPARASDIVPNLPRDVDLVLALALAKKPADRFSSAEAFASAFTLASRGKLPSALREKGRALVAKYPWGKAITERESRDTRTSRAP</sequence>
<evidence type="ECO:0000256" key="7">
    <source>
        <dbReference type="SAM" id="Phobius"/>
    </source>
</evidence>
<dbReference type="PROSITE" id="PS50011">
    <property type="entry name" value="PROTEIN_KINASE_DOM"/>
    <property type="match status" value="1"/>
</dbReference>
<evidence type="ECO:0000256" key="3">
    <source>
        <dbReference type="ARBA" id="ARBA00022777"/>
    </source>
</evidence>
<name>A0ABT5F021_9BACT</name>
<dbReference type="SUPFAM" id="SSF56112">
    <property type="entry name" value="Protein kinase-like (PK-like)"/>
    <property type="match status" value="1"/>
</dbReference>
<feature type="compositionally biased region" description="Low complexity" evidence="6">
    <location>
        <begin position="72"/>
        <end position="81"/>
    </location>
</feature>
<accession>A0ABT5F021</accession>
<keyword evidence="10" id="KW-1185">Reference proteome</keyword>
<keyword evidence="1" id="KW-0808">Transferase</keyword>
<feature type="transmembrane region" description="Helical" evidence="7">
    <location>
        <begin position="229"/>
        <end position="254"/>
    </location>
</feature>
<dbReference type="Gene3D" id="1.10.510.10">
    <property type="entry name" value="Transferase(Phosphotransferase) domain 1"/>
    <property type="match status" value="1"/>
</dbReference>
<dbReference type="InterPro" id="IPR008271">
    <property type="entry name" value="Ser/Thr_kinase_AS"/>
</dbReference>
<dbReference type="Proteomes" id="UP001221411">
    <property type="component" value="Unassembled WGS sequence"/>
</dbReference>
<evidence type="ECO:0000313" key="9">
    <source>
        <dbReference type="EMBL" id="MDC0746979.1"/>
    </source>
</evidence>
<keyword evidence="4 5" id="KW-0067">ATP-binding</keyword>
<dbReference type="RefSeq" id="WP_271925342.1">
    <property type="nucleotide sequence ID" value="NZ_JAQNDO010000001.1"/>
</dbReference>
<dbReference type="Pfam" id="PF00069">
    <property type="entry name" value="Pkinase"/>
    <property type="match status" value="1"/>
</dbReference>
<dbReference type="CDD" id="cd14014">
    <property type="entry name" value="STKc_PknB_like"/>
    <property type="match status" value="1"/>
</dbReference>
<feature type="transmembrane region" description="Helical" evidence="7">
    <location>
        <begin position="153"/>
        <end position="173"/>
    </location>
</feature>
<evidence type="ECO:0000256" key="6">
    <source>
        <dbReference type="SAM" id="MobiDB-lite"/>
    </source>
</evidence>
<gene>
    <name evidence="9" type="ORF">POL67_36965</name>
</gene>
<dbReference type="InterPro" id="IPR000719">
    <property type="entry name" value="Prot_kinase_dom"/>
</dbReference>
<evidence type="ECO:0000256" key="2">
    <source>
        <dbReference type="ARBA" id="ARBA00022741"/>
    </source>
</evidence>
<protein>
    <submittedName>
        <fullName evidence="9">Serine/threonine-protein kinase</fullName>
    </submittedName>
</protein>
<evidence type="ECO:0000259" key="8">
    <source>
        <dbReference type="PROSITE" id="PS50011"/>
    </source>
</evidence>
<dbReference type="SMART" id="SM00220">
    <property type="entry name" value="S_TKc"/>
    <property type="match status" value="1"/>
</dbReference>
<dbReference type="PANTHER" id="PTHR43289:SF6">
    <property type="entry name" value="SERINE_THREONINE-PROTEIN KINASE NEKL-3"/>
    <property type="match status" value="1"/>
</dbReference>
<feature type="region of interest" description="Disordered" evidence="6">
    <location>
        <begin position="1"/>
        <end position="81"/>
    </location>
</feature>
<evidence type="ECO:0000313" key="10">
    <source>
        <dbReference type="Proteomes" id="UP001221411"/>
    </source>
</evidence>
<proteinExistence type="predicted"/>
<reference evidence="9 10" key="1">
    <citation type="submission" date="2022-11" db="EMBL/GenBank/DDBJ databases">
        <title>Minimal conservation of predation-associated metabolite biosynthetic gene clusters underscores biosynthetic potential of Myxococcota including descriptions for ten novel species: Archangium lansinium sp. nov., Myxococcus landrumus sp. nov., Nannocystis bai.</title>
        <authorList>
            <person name="Ahearne A."/>
            <person name="Stevens C."/>
            <person name="Dowd S."/>
        </authorList>
    </citation>
    <scope>NUCLEOTIDE SEQUENCE [LARGE SCALE GENOMIC DNA]</scope>
    <source>
        <strain evidence="9 10">RJM3</strain>
    </source>
</reference>
<comment type="caution">
    <text evidence="9">The sequence shown here is derived from an EMBL/GenBank/DDBJ whole genome shotgun (WGS) entry which is preliminary data.</text>
</comment>
<dbReference type="GO" id="GO:0016301">
    <property type="term" value="F:kinase activity"/>
    <property type="evidence" value="ECO:0007669"/>
    <property type="project" value="UniProtKB-KW"/>
</dbReference>
<dbReference type="Gene3D" id="3.30.200.20">
    <property type="entry name" value="Phosphorylase Kinase, domain 1"/>
    <property type="match status" value="1"/>
</dbReference>
<keyword evidence="7" id="KW-0472">Membrane</keyword>
<dbReference type="InterPro" id="IPR011009">
    <property type="entry name" value="Kinase-like_dom_sf"/>
</dbReference>
<organism evidence="9 10">
    <name type="scientific">Polyangium mundeleinium</name>
    <dbReference type="NCBI Taxonomy" id="2995306"/>
    <lineage>
        <taxon>Bacteria</taxon>
        <taxon>Pseudomonadati</taxon>
        <taxon>Myxococcota</taxon>
        <taxon>Polyangia</taxon>
        <taxon>Polyangiales</taxon>
        <taxon>Polyangiaceae</taxon>
        <taxon>Polyangium</taxon>
    </lineage>
</organism>
<dbReference type="EMBL" id="JAQNDO010000001">
    <property type="protein sequence ID" value="MDC0746979.1"/>
    <property type="molecule type" value="Genomic_DNA"/>
</dbReference>
<dbReference type="PROSITE" id="PS00108">
    <property type="entry name" value="PROTEIN_KINASE_ST"/>
    <property type="match status" value="1"/>
</dbReference>
<dbReference type="PANTHER" id="PTHR43289">
    <property type="entry name" value="MITOGEN-ACTIVATED PROTEIN KINASE KINASE KINASE 20-RELATED"/>
    <property type="match status" value="1"/>
</dbReference>
<feature type="transmembrane region" description="Helical" evidence="7">
    <location>
        <begin position="185"/>
        <end position="209"/>
    </location>
</feature>
<keyword evidence="3 9" id="KW-0418">Kinase</keyword>
<evidence type="ECO:0000256" key="5">
    <source>
        <dbReference type="PROSITE-ProRule" id="PRU10141"/>
    </source>
</evidence>
<feature type="transmembrane region" description="Helical" evidence="7">
    <location>
        <begin position="129"/>
        <end position="147"/>
    </location>
</feature>
<keyword evidence="2 5" id="KW-0547">Nucleotide-binding</keyword>
<dbReference type="InterPro" id="IPR017441">
    <property type="entry name" value="Protein_kinase_ATP_BS"/>
</dbReference>